<feature type="binding site" evidence="6">
    <location>
        <position position="125"/>
    </location>
    <ligand>
        <name>ATP</name>
        <dbReference type="ChEBI" id="CHEBI:30616"/>
    </ligand>
</feature>
<keyword evidence="9" id="KW-1185">Reference proteome</keyword>
<evidence type="ECO:0000256" key="3">
    <source>
        <dbReference type="ARBA" id="ARBA00022729"/>
    </source>
</evidence>
<keyword evidence="4 7" id="KW-1133">Transmembrane helix</keyword>
<dbReference type="OrthoDB" id="749268at2759"/>
<evidence type="ECO:0000256" key="7">
    <source>
        <dbReference type="SAM" id="Phobius"/>
    </source>
</evidence>
<dbReference type="Proteomes" id="UP000623129">
    <property type="component" value="Unassembled WGS sequence"/>
</dbReference>
<sequence length="125" mass="13906">MSNLTAGNWNFCSSDDSISRIVWQSFDYPTHTLFQGNNVYLTSWFIIMLAIAVATLLVVGLLFFWKHKAICLVFNQKDITGDQLVAYSSAQTKNITKNFYHKLGEGGFGSVFKGSLPNSTVVAVK</sequence>
<dbReference type="GO" id="GO:0016020">
    <property type="term" value="C:membrane"/>
    <property type="evidence" value="ECO:0007669"/>
    <property type="project" value="UniProtKB-SubCell"/>
</dbReference>
<reference evidence="8" key="1">
    <citation type="submission" date="2020-01" db="EMBL/GenBank/DDBJ databases">
        <title>Genome sequence of Kobresia littledalei, the first chromosome-level genome in the family Cyperaceae.</title>
        <authorList>
            <person name="Qu G."/>
        </authorList>
    </citation>
    <scope>NUCLEOTIDE SEQUENCE</scope>
    <source>
        <strain evidence="8">C.B.Clarke</strain>
        <tissue evidence="8">Leaf</tissue>
    </source>
</reference>
<keyword evidence="6" id="KW-0067">ATP-binding</keyword>
<evidence type="ECO:0000256" key="5">
    <source>
        <dbReference type="ARBA" id="ARBA00023136"/>
    </source>
</evidence>
<keyword evidence="2 7" id="KW-0812">Transmembrane</keyword>
<proteinExistence type="predicted"/>
<dbReference type="GO" id="GO:0016301">
    <property type="term" value="F:kinase activity"/>
    <property type="evidence" value="ECO:0007669"/>
    <property type="project" value="UniProtKB-KW"/>
</dbReference>
<keyword evidence="3" id="KW-0732">Signal</keyword>
<dbReference type="InterPro" id="IPR017441">
    <property type="entry name" value="Protein_kinase_ATP_BS"/>
</dbReference>
<keyword evidence="8" id="KW-0430">Lectin</keyword>
<dbReference type="PANTHER" id="PTHR47974">
    <property type="entry name" value="OS07G0415500 PROTEIN"/>
    <property type="match status" value="1"/>
</dbReference>
<evidence type="ECO:0000313" key="9">
    <source>
        <dbReference type="Proteomes" id="UP000623129"/>
    </source>
</evidence>
<keyword evidence="6" id="KW-0547">Nucleotide-binding</keyword>
<comment type="subcellular location">
    <subcellularLocation>
        <location evidence="1">Membrane</location>
        <topology evidence="1">Single-pass membrane protein</topology>
    </subcellularLocation>
</comment>
<keyword evidence="8" id="KW-0418">Kinase</keyword>
<dbReference type="EMBL" id="SWLB01000016">
    <property type="protein sequence ID" value="KAF3327816.1"/>
    <property type="molecule type" value="Genomic_DNA"/>
</dbReference>
<evidence type="ECO:0000256" key="4">
    <source>
        <dbReference type="ARBA" id="ARBA00022989"/>
    </source>
</evidence>
<dbReference type="SUPFAM" id="SSF56112">
    <property type="entry name" value="Protein kinase-like (PK-like)"/>
    <property type="match status" value="1"/>
</dbReference>
<evidence type="ECO:0000256" key="2">
    <source>
        <dbReference type="ARBA" id="ARBA00022692"/>
    </source>
</evidence>
<evidence type="ECO:0000256" key="6">
    <source>
        <dbReference type="PROSITE-ProRule" id="PRU10141"/>
    </source>
</evidence>
<comment type="caution">
    <text evidence="8">The sequence shown here is derived from an EMBL/GenBank/DDBJ whole genome shotgun (WGS) entry which is preliminary data.</text>
</comment>
<dbReference type="InterPro" id="IPR011009">
    <property type="entry name" value="Kinase-like_dom_sf"/>
</dbReference>
<keyword evidence="8" id="KW-0675">Receptor</keyword>
<keyword evidence="5 7" id="KW-0472">Membrane</keyword>
<dbReference type="PROSITE" id="PS00107">
    <property type="entry name" value="PROTEIN_KINASE_ATP"/>
    <property type="match status" value="1"/>
</dbReference>
<gene>
    <name evidence="8" type="ORF">FCM35_KLT06422</name>
</gene>
<keyword evidence="8" id="KW-0808">Transferase</keyword>
<dbReference type="AlphaFoldDB" id="A0A833R0N9"/>
<protein>
    <submittedName>
        <fullName evidence="8">G-type lectin S-receptor-like serine/threonine-protein kinase</fullName>
    </submittedName>
</protein>
<name>A0A833R0N9_9POAL</name>
<feature type="transmembrane region" description="Helical" evidence="7">
    <location>
        <begin position="44"/>
        <end position="65"/>
    </location>
</feature>
<dbReference type="GO" id="GO:0005524">
    <property type="term" value="F:ATP binding"/>
    <property type="evidence" value="ECO:0007669"/>
    <property type="project" value="UniProtKB-UniRule"/>
</dbReference>
<dbReference type="GO" id="GO:0030246">
    <property type="term" value="F:carbohydrate binding"/>
    <property type="evidence" value="ECO:0007669"/>
    <property type="project" value="UniProtKB-KW"/>
</dbReference>
<organism evidence="8 9">
    <name type="scientific">Carex littledalei</name>
    <dbReference type="NCBI Taxonomy" id="544730"/>
    <lineage>
        <taxon>Eukaryota</taxon>
        <taxon>Viridiplantae</taxon>
        <taxon>Streptophyta</taxon>
        <taxon>Embryophyta</taxon>
        <taxon>Tracheophyta</taxon>
        <taxon>Spermatophyta</taxon>
        <taxon>Magnoliopsida</taxon>
        <taxon>Liliopsida</taxon>
        <taxon>Poales</taxon>
        <taxon>Cyperaceae</taxon>
        <taxon>Cyperoideae</taxon>
        <taxon>Cariceae</taxon>
        <taxon>Carex</taxon>
        <taxon>Carex subgen. Euthyceras</taxon>
    </lineage>
</organism>
<evidence type="ECO:0000313" key="8">
    <source>
        <dbReference type="EMBL" id="KAF3327816.1"/>
    </source>
</evidence>
<dbReference type="PANTHER" id="PTHR47974:SF9">
    <property type="entry name" value="RECEPTOR-LIKE SERINE_THREONINE-PROTEIN KINASE"/>
    <property type="match status" value="1"/>
</dbReference>
<accession>A0A833R0N9</accession>
<dbReference type="Gene3D" id="3.30.200.20">
    <property type="entry name" value="Phosphorylase Kinase, domain 1"/>
    <property type="match status" value="1"/>
</dbReference>
<evidence type="ECO:0000256" key="1">
    <source>
        <dbReference type="ARBA" id="ARBA00004167"/>
    </source>
</evidence>